<keyword evidence="2" id="KW-1185">Reference proteome</keyword>
<feature type="non-terminal residue" evidence="1">
    <location>
        <position position="1"/>
    </location>
</feature>
<evidence type="ECO:0000313" key="1">
    <source>
        <dbReference type="EMBL" id="RUS87663.1"/>
    </source>
</evidence>
<comment type="caution">
    <text evidence="1">The sequence shown here is derived from an EMBL/GenBank/DDBJ whole genome shotgun (WGS) entry which is preliminary data.</text>
</comment>
<sequence>TGRGVKEQVWLDGFATRTVFRPHLVQLDWNVQFRTKFQNFFDPAALQKLSSPFSMCVVMDPQKHYKWVIEHCFARAHPALCYIRTRECTKPVCAESINISGGLAHARNDSRPLGKQKIL</sequence>
<gene>
    <name evidence="1" type="ORF">EGW08_004586</name>
</gene>
<dbReference type="EMBL" id="RQTK01000104">
    <property type="protein sequence ID" value="RUS87663.1"/>
    <property type="molecule type" value="Genomic_DNA"/>
</dbReference>
<protein>
    <submittedName>
        <fullName evidence="1">Uncharacterized protein</fullName>
    </submittedName>
</protein>
<dbReference type="AlphaFoldDB" id="A0A3S1CAS6"/>
<accession>A0A3S1CAS6</accession>
<proteinExistence type="predicted"/>
<organism evidence="1 2">
    <name type="scientific">Elysia chlorotica</name>
    <name type="common">Eastern emerald elysia</name>
    <name type="synonym">Sea slug</name>
    <dbReference type="NCBI Taxonomy" id="188477"/>
    <lineage>
        <taxon>Eukaryota</taxon>
        <taxon>Metazoa</taxon>
        <taxon>Spiralia</taxon>
        <taxon>Lophotrochozoa</taxon>
        <taxon>Mollusca</taxon>
        <taxon>Gastropoda</taxon>
        <taxon>Heterobranchia</taxon>
        <taxon>Euthyneura</taxon>
        <taxon>Panpulmonata</taxon>
        <taxon>Sacoglossa</taxon>
        <taxon>Placobranchoidea</taxon>
        <taxon>Plakobranchidae</taxon>
        <taxon>Elysia</taxon>
    </lineage>
</organism>
<evidence type="ECO:0000313" key="2">
    <source>
        <dbReference type="Proteomes" id="UP000271974"/>
    </source>
</evidence>
<dbReference type="Proteomes" id="UP000271974">
    <property type="component" value="Unassembled WGS sequence"/>
</dbReference>
<reference evidence="1 2" key="1">
    <citation type="submission" date="2019-01" db="EMBL/GenBank/DDBJ databases">
        <title>A draft genome assembly of the solar-powered sea slug Elysia chlorotica.</title>
        <authorList>
            <person name="Cai H."/>
            <person name="Li Q."/>
            <person name="Fang X."/>
            <person name="Li J."/>
            <person name="Curtis N.E."/>
            <person name="Altenburger A."/>
            <person name="Shibata T."/>
            <person name="Feng M."/>
            <person name="Maeda T."/>
            <person name="Schwartz J.A."/>
            <person name="Shigenobu S."/>
            <person name="Lundholm N."/>
            <person name="Nishiyama T."/>
            <person name="Yang H."/>
            <person name="Hasebe M."/>
            <person name="Li S."/>
            <person name="Pierce S.K."/>
            <person name="Wang J."/>
        </authorList>
    </citation>
    <scope>NUCLEOTIDE SEQUENCE [LARGE SCALE GENOMIC DNA]</scope>
    <source>
        <strain evidence="1">EC2010</strain>
        <tissue evidence="1">Whole organism of an adult</tissue>
    </source>
</reference>
<name>A0A3S1CAS6_ELYCH</name>